<sequence length="1211" mass="133889">MATGEFDIGATLRKRLQEITQKKESIAVKTEQAKEALQRLFAKSKPVRQTPDQLNEKIQQLEHKRTTTSLPLAEEKAILRQIDQIQKSKIQWEENKHHQAAIQDKKAEIESLYSEMRNMTAQIAELENAISKIELANRLGCTTNDLESSEVEIPSEKIGEIIGKKGQKIKELEQKTGCQMDVDKNGSVHIKGNADAIQLAKKEIENITLSVEEEIRLSSEVHSFLRGNGLAPFKILRQKHDSVFIDLSKDSKIMKVRGKEDKIAAFKADLNEINVVSESITFTKRDVGVIIGKSGATIKSLTEKYGIAVEVNDGKDDSSTVELVGIPIKIAAAIKEINEIVYQNQDMETAVVVSKLFRNAFLEKSGALIKELQKEINAALNSNAIRIQFEGRDNKESDLDSGSCTLLEIKSPRAVHNEAVELVKKRVEEYESKTLVVKFEPHLAPKLIGKGGETINKMKKLGSGATIEIDRVIGEVSVLAKDEATKDLVKAEIEEIIAQNQLLKIPVDNSMMGLIFGSPGKELRSELGEKEVSIQQEGADAITLRGRIESISECSSLLRDFIASNYTVEVKFEDGDANLLSRKDSILSKIEEELGVKTYIVRSRNIVEIRGNEEKAKDASKEIEKFLFGSSDIAVIKVKLPDSIVGAMIGKGGSNLQKLENEHEGAKVNVTSTTNLMTIRGPKDAAYSCYGQILKDMVNVNSNDSVKVDLDVLEKLTDKRVIRKITNDLPVHVSLTASSVKLRGNFRDVALVKAAINEFATGVYEGTLSLISQLFQSVQDSEDIRKSIEDIQSATETEISMEPDSYSMTITGKRSNVKRAKYMLFDLLITQPTFAKVVIPKHLAKVASETKAIATYSADTGCNISHDYDANVLLIQSDSLPRIIDGINAANSHIEKCGKLVSVVEITPSDAWVMKSLLTSYRSDLRDIEEEYACNVEIFKEEHIASISAKDTAQTEKGTEAINNLITKVKKENAFIEMPESSLPQFVGQSSKHLKTFAAMHSVKIERVKRSPSIHIHGSEQNVRSALTATEEWISEWEKQNPGTTFLLEKSTLDLLLDSKPDGTKRNICRDFGVKLDVCASKSAVTIRGGKTESSQSEAAEAIREFGNLHLLDTTTSKIPKVVEKKMVDPDESSSSLFRKTELPSTSSKFAEKTNVIKFEEKIAAAKAAEEVEVKSSTKLFNFLVSQDNSTPSAAIEGGYYKSTSGFKVRL</sequence>
<feature type="domain" description="K Homology" evidence="4">
    <location>
        <begin position="274"/>
        <end position="342"/>
    </location>
</feature>
<dbReference type="Pfam" id="PF00013">
    <property type="entry name" value="KH_1"/>
    <property type="match status" value="3"/>
</dbReference>
<reference evidence="5 6" key="1">
    <citation type="journal article" date="2021" name="Sci. Rep.">
        <title>The genome of the diatom Chaetoceros tenuissimus carries an ancient integrated fragment of an extant virus.</title>
        <authorList>
            <person name="Hongo Y."/>
            <person name="Kimura K."/>
            <person name="Takaki Y."/>
            <person name="Yoshida Y."/>
            <person name="Baba S."/>
            <person name="Kobayashi G."/>
            <person name="Nagasaki K."/>
            <person name="Hano T."/>
            <person name="Tomaru Y."/>
        </authorList>
    </citation>
    <scope>NUCLEOTIDE SEQUENCE [LARGE SCALE GENOMIC DNA]</scope>
    <source>
        <strain evidence="5 6">NIES-3715</strain>
    </source>
</reference>
<feature type="domain" description="K Homology" evidence="4">
    <location>
        <begin position="970"/>
        <end position="1035"/>
    </location>
</feature>
<keyword evidence="6" id="KW-1185">Reference proteome</keyword>
<name>A0AAD3H3U8_9STRA</name>
<dbReference type="InterPro" id="IPR004088">
    <property type="entry name" value="KH_dom_type_1"/>
</dbReference>
<organism evidence="5 6">
    <name type="scientific">Chaetoceros tenuissimus</name>
    <dbReference type="NCBI Taxonomy" id="426638"/>
    <lineage>
        <taxon>Eukaryota</taxon>
        <taxon>Sar</taxon>
        <taxon>Stramenopiles</taxon>
        <taxon>Ochrophyta</taxon>
        <taxon>Bacillariophyta</taxon>
        <taxon>Coscinodiscophyceae</taxon>
        <taxon>Chaetocerotophycidae</taxon>
        <taxon>Chaetocerotales</taxon>
        <taxon>Chaetocerotaceae</taxon>
        <taxon>Chaetoceros</taxon>
    </lineage>
</organism>
<proteinExistence type="predicted"/>
<keyword evidence="3" id="KW-0175">Coiled coil</keyword>
<keyword evidence="1" id="KW-0677">Repeat</keyword>
<evidence type="ECO:0000259" key="4">
    <source>
        <dbReference type="SMART" id="SM00322"/>
    </source>
</evidence>
<dbReference type="CDD" id="cd00105">
    <property type="entry name" value="KH-I"/>
    <property type="match status" value="1"/>
</dbReference>
<keyword evidence="2" id="KW-0694">RNA-binding</keyword>
<evidence type="ECO:0000256" key="1">
    <source>
        <dbReference type="ARBA" id="ARBA00022737"/>
    </source>
</evidence>
<dbReference type="AlphaFoldDB" id="A0AAD3H3U8"/>
<protein>
    <recommendedName>
        <fullName evidence="4">K Homology domain-containing protein</fullName>
    </recommendedName>
</protein>
<feature type="domain" description="K Homology" evidence="4">
    <location>
        <begin position="345"/>
        <end position="428"/>
    </location>
</feature>
<dbReference type="EMBL" id="BLLK01000038">
    <property type="protein sequence ID" value="GFH49622.1"/>
    <property type="molecule type" value="Genomic_DNA"/>
</dbReference>
<gene>
    <name evidence="5" type="ORF">CTEN210_06098</name>
</gene>
<feature type="domain" description="K Homology" evidence="4">
    <location>
        <begin position="431"/>
        <end position="498"/>
    </location>
</feature>
<dbReference type="PANTHER" id="PTHR10288">
    <property type="entry name" value="KH DOMAIN CONTAINING RNA BINDING PROTEIN"/>
    <property type="match status" value="1"/>
</dbReference>
<evidence type="ECO:0000256" key="2">
    <source>
        <dbReference type="PROSITE-ProRule" id="PRU00117"/>
    </source>
</evidence>
<feature type="coiled-coil region" evidence="3">
    <location>
        <begin position="95"/>
        <end position="136"/>
    </location>
</feature>
<dbReference type="PROSITE" id="PS50084">
    <property type="entry name" value="KH_TYPE_1"/>
    <property type="match status" value="3"/>
</dbReference>
<feature type="domain" description="K Homology" evidence="4">
    <location>
        <begin position="632"/>
        <end position="698"/>
    </location>
</feature>
<evidence type="ECO:0000313" key="5">
    <source>
        <dbReference type="EMBL" id="GFH49622.1"/>
    </source>
</evidence>
<dbReference type="Gene3D" id="3.30.1370.10">
    <property type="entry name" value="K Homology domain, type 1"/>
    <property type="match status" value="3"/>
</dbReference>
<dbReference type="InterPro" id="IPR036612">
    <property type="entry name" value="KH_dom_type_1_sf"/>
</dbReference>
<dbReference type="SUPFAM" id="SSF54791">
    <property type="entry name" value="Eukaryotic type KH-domain (KH-domain type I)"/>
    <property type="match status" value="4"/>
</dbReference>
<evidence type="ECO:0000256" key="3">
    <source>
        <dbReference type="SAM" id="Coils"/>
    </source>
</evidence>
<feature type="domain" description="K Homology" evidence="4">
    <location>
        <begin position="145"/>
        <end position="209"/>
    </location>
</feature>
<dbReference type="Gene3D" id="3.30.310.210">
    <property type="match status" value="1"/>
</dbReference>
<dbReference type="GO" id="GO:0003723">
    <property type="term" value="F:RNA binding"/>
    <property type="evidence" value="ECO:0007669"/>
    <property type="project" value="UniProtKB-UniRule"/>
</dbReference>
<feature type="domain" description="K Homology" evidence="4">
    <location>
        <begin position="564"/>
        <end position="628"/>
    </location>
</feature>
<dbReference type="InterPro" id="IPR004087">
    <property type="entry name" value="KH_dom"/>
</dbReference>
<dbReference type="CDD" id="cd02393">
    <property type="entry name" value="KH-I_PNPase"/>
    <property type="match status" value="1"/>
</dbReference>
<dbReference type="SMART" id="SM00322">
    <property type="entry name" value="KH"/>
    <property type="match status" value="8"/>
</dbReference>
<feature type="domain" description="K Homology" evidence="4">
    <location>
        <begin position="499"/>
        <end position="563"/>
    </location>
</feature>
<accession>A0AAD3H3U8</accession>
<comment type="caution">
    <text evidence="5">The sequence shown here is derived from an EMBL/GenBank/DDBJ whole genome shotgun (WGS) entry which is preliminary data.</text>
</comment>
<dbReference type="Proteomes" id="UP001054902">
    <property type="component" value="Unassembled WGS sequence"/>
</dbReference>
<evidence type="ECO:0000313" key="6">
    <source>
        <dbReference type="Proteomes" id="UP001054902"/>
    </source>
</evidence>